<proteinExistence type="predicted"/>
<comment type="caution">
    <text evidence="2">The sequence shown here is derived from an EMBL/GenBank/DDBJ whole genome shotgun (WGS) entry which is preliminary data.</text>
</comment>
<keyword evidence="1" id="KW-1133">Transmembrane helix</keyword>
<feature type="transmembrane region" description="Helical" evidence="1">
    <location>
        <begin position="274"/>
        <end position="293"/>
    </location>
</feature>
<feature type="transmembrane region" description="Helical" evidence="1">
    <location>
        <begin position="186"/>
        <end position="209"/>
    </location>
</feature>
<accession>A0A9P3UTD1</accession>
<sequence>MTPDEETAPPRYWRSPPWKPCRVHGDDLALWCLRSFVLDFNIQNHTSWSQVAGYLAMFCVTLATFILATIYWSAYLGGFATQVRGILVDTDIGPLDTGSFDGINKKGLPFANLENWASQLLPMIGDAVVVWRAWVLYDEQRLAMVGPVALLAGTIGSGLGFLGFSSSEKVNIVGGIGGSVTRKNTFVSFSALSLATNVITTALIVYKIWSRGQPAGSVGVGAKNIKPSRLLSTSVLLVEAGILYAATQVINLVLELVRSRPDSSLYFGERVVTAVYTLCTAMYPTIVVILVITQRSITNIYGFIAIIPKKTSVDIRSAGARTATAGHLSFARAPPAAGTQISAVTDFSEDQSRIVSIAFHEQSEKVQNIVREMSNEDVPLTEKQTKMAPF</sequence>
<dbReference type="AlphaFoldDB" id="A0A9P3UTD1"/>
<dbReference type="OrthoDB" id="2744793at2759"/>
<feature type="transmembrane region" description="Helical" evidence="1">
    <location>
        <begin position="51"/>
        <end position="74"/>
    </location>
</feature>
<keyword evidence="3" id="KW-1185">Reference proteome</keyword>
<feature type="transmembrane region" description="Helical" evidence="1">
    <location>
        <begin position="230"/>
        <end position="254"/>
    </location>
</feature>
<dbReference type="EMBL" id="BRPK01000011">
    <property type="protein sequence ID" value="GLB42026.1"/>
    <property type="molecule type" value="Genomic_DNA"/>
</dbReference>
<reference evidence="2" key="1">
    <citation type="submission" date="2022-07" db="EMBL/GenBank/DDBJ databases">
        <title>The genome of Lyophyllum shimeji provides insight into the initial evolution of ectomycorrhizal fungal genome.</title>
        <authorList>
            <person name="Kobayashi Y."/>
            <person name="Shibata T."/>
            <person name="Hirakawa H."/>
            <person name="Shigenobu S."/>
            <person name="Nishiyama T."/>
            <person name="Yamada A."/>
            <person name="Hasebe M."/>
            <person name="Kawaguchi M."/>
        </authorList>
    </citation>
    <scope>NUCLEOTIDE SEQUENCE</scope>
    <source>
        <strain evidence="2">AT787</strain>
    </source>
</reference>
<keyword evidence="1" id="KW-0472">Membrane</keyword>
<feature type="transmembrane region" description="Helical" evidence="1">
    <location>
        <begin position="142"/>
        <end position="166"/>
    </location>
</feature>
<protein>
    <submittedName>
        <fullName evidence="2">Uncharacterized protein</fullName>
    </submittedName>
</protein>
<keyword evidence="1" id="KW-0812">Transmembrane</keyword>
<name>A0A9P3UTD1_LYOSH</name>
<gene>
    <name evidence="2" type="ORF">LshimejAT787_1100410</name>
</gene>
<dbReference type="Proteomes" id="UP001063166">
    <property type="component" value="Unassembled WGS sequence"/>
</dbReference>
<organism evidence="2 3">
    <name type="scientific">Lyophyllum shimeji</name>
    <name type="common">Hon-shimeji</name>
    <name type="synonym">Tricholoma shimeji</name>
    <dbReference type="NCBI Taxonomy" id="47721"/>
    <lineage>
        <taxon>Eukaryota</taxon>
        <taxon>Fungi</taxon>
        <taxon>Dikarya</taxon>
        <taxon>Basidiomycota</taxon>
        <taxon>Agaricomycotina</taxon>
        <taxon>Agaricomycetes</taxon>
        <taxon>Agaricomycetidae</taxon>
        <taxon>Agaricales</taxon>
        <taxon>Tricholomatineae</taxon>
        <taxon>Lyophyllaceae</taxon>
        <taxon>Lyophyllum</taxon>
    </lineage>
</organism>
<evidence type="ECO:0000313" key="3">
    <source>
        <dbReference type="Proteomes" id="UP001063166"/>
    </source>
</evidence>
<evidence type="ECO:0000313" key="2">
    <source>
        <dbReference type="EMBL" id="GLB42026.1"/>
    </source>
</evidence>
<evidence type="ECO:0000256" key="1">
    <source>
        <dbReference type="SAM" id="Phobius"/>
    </source>
</evidence>